<reference evidence="3 4" key="1">
    <citation type="submission" date="2020-05" db="EMBL/GenBank/DDBJ databases">
        <title>Strain PA2F3 complete genome.</title>
        <authorList>
            <person name="Kim Y.-S."/>
            <person name="Kim S.-J."/>
            <person name="Jung H.-k."/>
            <person name="Kim S.-E."/>
            <person name="Kim K.-H."/>
        </authorList>
    </citation>
    <scope>NUCLEOTIDE SEQUENCE [LARGE SCALE GENOMIC DNA]</scope>
    <source>
        <strain evidence="3 4">PA2F3</strain>
    </source>
</reference>
<dbReference type="PANTHER" id="PTHR10790">
    <property type="entry name" value="TPR-DOMAIN CONTAINING PROTEIN"/>
    <property type="match status" value="1"/>
</dbReference>
<feature type="transmembrane region" description="Helical" evidence="2">
    <location>
        <begin position="489"/>
        <end position="507"/>
    </location>
</feature>
<dbReference type="EMBL" id="CP054038">
    <property type="protein sequence ID" value="QKJ18707.1"/>
    <property type="molecule type" value="Genomic_DNA"/>
</dbReference>
<dbReference type="Pfam" id="PF10060">
    <property type="entry name" value="DUF2298"/>
    <property type="match status" value="2"/>
</dbReference>
<dbReference type="NCBIfam" id="TIGR03662">
    <property type="entry name" value="Chlor_Arch_YYY"/>
    <property type="match status" value="1"/>
</dbReference>
<proteinExistence type="predicted"/>
<gene>
    <name evidence="3" type="ORF">HQM25_04445</name>
</gene>
<protein>
    <recommendedName>
        <fullName evidence="5">Chlor_Arch_YYY domain-containing protein</fullName>
    </recommendedName>
</protein>
<feature type="transmembrane region" description="Helical" evidence="2">
    <location>
        <begin position="158"/>
        <end position="175"/>
    </location>
</feature>
<feature type="transmembrane region" description="Helical" evidence="2">
    <location>
        <begin position="63"/>
        <end position="81"/>
    </location>
</feature>
<feature type="transmembrane region" description="Helical" evidence="2">
    <location>
        <begin position="589"/>
        <end position="609"/>
    </location>
</feature>
<feature type="transmembrane region" description="Helical" evidence="2">
    <location>
        <begin position="217"/>
        <end position="235"/>
    </location>
</feature>
<feature type="transmembrane region" description="Helical" evidence="2">
    <location>
        <begin position="441"/>
        <end position="459"/>
    </location>
</feature>
<sequence length="867" mass="91738">MTEQTPVTEHPTSTTPAARRAAAPAQTERGWMPAGAVGAVVTLVALVVFSALLGGLGADGGRWLVWLGTMLAPAIAVWPLAVRLFRGIAAVAFPFALALGGLLVAFASWTLAYLQLLPFASWSAWLLVAALAVACWAPPGLRQGAVSAVRERATRSGLGFFLAVFVVALGTWAYVRGTMPQIDGLEKFMDYGFMMSIGRTDFLPAADMWFAGQDINYYYFGQFFYALLCALAFTSAAVGYNLAMASTFAFMVTLAAAIGWQLNALRRARRGAAGGSSAGDGVAGVLTAFFVAIAGNSHAFFFAPGAPGRPLIEWLNGVGIAGASLEGWFYPHSTRFIGYNPVTTDKTIHEFPFYSFLVGDLHAHLVNTAFVLLFVGLVVQRVAGGARDAAPAAVPASIGFSWAEAVHRLSGASRRFLLDPIPLVGAVLLAVFLMGNYWDFVIYYTVLLVAALVAGLLVAPRSGLLSVGVLVIQQACVLVPYLLFESPLAATVGGLVGAALAGLALALREDRLTRSGFELAALVALAQVLSLPFALAFEPISRSIGFAQQHTPFWQLAVLWGPQVLILAGGLAGLILVRRGAGGLTRIDAVVVALGISAVGLILVPEVVYVVDIYENGFARANTMFKLTYQASILLGIVMPFAVIGAWRAVRQGMRRRQAGDATGRAPLIASWVALVAGAGLLVLPAWYPFAAFPQAAPGATAQNYVGLDGAAWMAAAPPGTATIGDAAYTESIADDAAAIAWLNENVDGQPAIVEAAGISYTHLGRISAYTGLPTVIGWESHEWLWRTSADEPDAYSALVAPRIGEVQQFYENTAATADAFIDKYDIEYVIVGEWEMSRYPTLDAALLESLGEVVFEQGNTTVIRVD</sequence>
<name>A0A7D4UIQ0_9MICO</name>
<keyword evidence="2" id="KW-0472">Membrane</keyword>
<evidence type="ECO:0000313" key="4">
    <source>
        <dbReference type="Proteomes" id="UP000502498"/>
    </source>
</evidence>
<feature type="transmembrane region" description="Helical" evidence="2">
    <location>
        <begin position="557"/>
        <end position="577"/>
    </location>
</feature>
<keyword evidence="2" id="KW-1133">Transmembrane helix</keyword>
<dbReference type="InterPro" id="IPR018746">
    <property type="entry name" value="DUF2298"/>
</dbReference>
<feature type="transmembrane region" description="Helical" evidence="2">
    <location>
        <begin position="416"/>
        <end position="435"/>
    </location>
</feature>
<dbReference type="PANTHER" id="PTHR10790:SF51">
    <property type="entry name" value="TETRATRICOPEPTIDE REPEAT PROTEIN"/>
    <property type="match status" value="1"/>
</dbReference>
<dbReference type="Proteomes" id="UP000502498">
    <property type="component" value="Chromosome"/>
</dbReference>
<feature type="transmembrane region" description="Helical" evidence="2">
    <location>
        <begin position="36"/>
        <end position="57"/>
    </location>
</feature>
<feature type="transmembrane region" description="Helical" evidence="2">
    <location>
        <begin position="464"/>
        <end position="483"/>
    </location>
</feature>
<evidence type="ECO:0000313" key="3">
    <source>
        <dbReference type="EMBL" id="QKJ18707.1"/>
    </source>
</evidence>
<feature type="region of interest" description="Disordered" evidence="1">
    <location>
        <begin position="1"/>
        <end position="22"/>
    </location>
</feature>
<keyword evidence="2" id="KW-0812">Transmembrane</keyword>
<accession>A0A7D4UIQ0</accession>
<evidence type="ECO:0000256" key="2">
    <source>
        <dbReference type="SAM" id="Phobius"/>
    </source>
</evidence>
<evidence type="ECO:0008006" key="5">
    <source>
        <dbReference type="Google" id="ProtNLM"/>
    </source>
</evidence>
<feature type="transmembrane region" description="Helical" evidence="2">
    <location>
        <begin position="629"/>
        <end position="647"/>
    </location>
</feature>
<feature type="transmembrane region" description="Helical" evidence="2">
    <location>
        <begin position="282"/>
        <end position="302"/>
    </location>
</feature>
<feature type="compositionally biased region" description="Polar residues" evidence="1">
    <location>
        <begin position="1"/>
        <end position="13"/>
    </location>
</feature>
<feature type="transmembrane region" description="Helical" evidence="2">
    <location>
        <begin position="119"/>
        <end position="137"/>
    </location>
</feature>
<feature type="transmembrane region" description="Helical" evidence="2">
    <location>
        <begin position="351"/>
        <end position="379"/>
    </location>
</feature>
<feature type="transmembrane region" description="Helical" evidence="2">
    <location>
        <begin position="242"/>
        <end position="262"/>
    </location>
</feature>
<feature type="transmembrane region" description="Helical" evidence="2">
    <location>
        <begin position="519"/>
        <end position="537"/>
    </location>
</feature>
<feature type="transmembrane region" description="Helical" evidence="2">
    <location>
        <begin position="88"/>
        <end position="113"/>
    </location>
</feature>
<evidence type="ECO:0000256" key="1">
    <source>
        <dbReference type="SAM" id="MobiDB-lite"/>
    </source>
</evidence>
<organism evidence="3 4">
    <name type="scientific">Microbacterium hominis</name>
    <dbReference type="NCBI Taxonomy" id="162426"/>
    <lineage>
        <taxon>Bacteria</taxon>
        <taxon>Bacillati</taxon>
        <taxon>Actinomycetota</taxon>
        <taxon>Actinomycetes</taxon>
        <taxon>Micrococcales</taxon>
        <taxon>Microbacteriaceae</taxon>
        <taxon>Microbacterium</taxon>
    </lineage>
</organism>
<dbReference type="AlphaFoldDB" id="A0A7D4UIQ0"/>
<feature type="transmembrane region" description="Helical" evidence="2">
    <location>
        <begin position="668"/>
        <end position="688"/>
    </location>
</feature>
<dbReference type="RefSeq" id="WP_172989148.1">
    <property type="nucleotide sequence ID" value="NZ_CP054038.1"/>
</dbReference>